<reference evidence="1 2" key="1">
    <citation type="submission" date="2016-10" db="EMBL/GenBank/DDBJ databases">
        <authorList>
            <person name="de Groot N.N."/>
        </authorList>
    </citation>
    <scope>NUCLEOTIDE SEQUENCE [LARGE SCALE GENOMIC DNA]</scope>
    <source>
        <strain evidence="1 2">DSM 26880</strain>
    </source>
</reference>
<gene>
    <name evidence="1" type="ORF">SAMN05444340_102357</name>
</gene>
<proteinExistence type="predicted"/>
<dbReference type="Proteomes" id="UP000199286">
    <property type="component" value="Unassembled WGS sequence"/>
</dbReference>
<dbReference type="EMBL" id="FNPF01000002">
    <property type="protein sequence ID" value="SDY02792.1"/>
    <property type="molecule type" value="Genomic_DNA"/>
</dbReference>
<dbReference type="AlphaFoldDB" id="A0A1H3GHE1"/>
<evidence type="ECO:0000313" key="1">
    <source>
        <dbReference type="EMBL" id="SDY02792.1"/>
    </source>
</evidence>
<protein>
    <submittedName>
        <fullName evidence="1">Uncharacterized protein</fullName>
    </submittedName>
</protein>
<dbReference type="RefSeq" id="WP_245710767.1">
    <property type="nucleotide sequence ID" value="NZ_FNPF01000002.1"/>
</dbReference>
<evidence type="ECO:0000313" key="2">
    <source>
        <dbReference type="Proteomes" id="UP000199286"/>
    </source>
</evidence>
<sequence length="83" mass="8885">MTFAGAIIAVLCALIVLVAAMRARQAVRHDPHARRGSAPGRGYHVIDASYHSGGGGGGQSGQFRVPRDPQEYARLFIPKDKKT</sequence>
<keyword evidence="2" id="KW-1185">Reference proteome</keyword>
<name>A0A1H3GHE1_9RHOB</name>
<accession>A0A1H3GHE1</accession>
<dbReference type="STRING" id="321339.SAMN05444340_102357"/>
<organism evidence="1 2">
    <name type="scientific">Citreimonas salinaria</name>
    <dbReference type="NCBI Taxonomy" id="321339"/>
    <lineage>
        <taxon>Bacteria</taxon>
        <taxon>Pseudomonadati</taxon>
        <taxon>Pseudomonadota</taxon>
        <taxon>Alphaproteobacteria</taxon>
        <taxon>Rhodobacterales</taxon>
        <taxon>Roseobacteraceae</taxon>
        <taxon>Citreimonas</taxon>
    </lineage>
</organism>